<name>A0A1I6HUU9_9RHOB</name>
<organism evidence="2 3">
    <name type="scientific">Yoonia tamlensis</name>
    <dbReference type="NCBI Taxonomy" id="390270"/>
    <lineage>
        <taxon>Bacteria</taxon>
        <taxon>Pseudomonadati</taxon>
        <taxon>Pseudomonadota</taxon>
        <taxon>Alphaproteobacteria</taxon>
        <taxon>Rhodobacterales</taxon>
        <taxon>Paracoccaceae</taxon>
        <taxon>Yoonia</taxon>
    </lineage>
</organism>
<dbReference type="SUPFAM" id="SSF55166">
    <property type="entry name" value="Hedgehog/DD-peptidase"/>
    <property type="match status" value="1"/>
</dbReference>
<dbReference type="InterPro" id="IPR013230">
    <property type="entry name" value="Peptidase_M15A_C"/>
</dbReference>
<evidence type="ECO:0000259" key="1">
    <source>
        <dbReference type="Pfam" id="PF08291"/>
    </source>
</evidence>
<keyword evidence="3" id="KW-1185">Reference proteome</keyword>
<accession>A0A1I6HUU9</accession>
<feature type="domain" description="Peptidase M15A C-terminal" evidence="1">
    <location>
        <begin position="24"/>
        <end position="116"/>
    </location>
</feature>
<dbReference type="EMBL" id="FOYP01000003">
    <property type="protein sequence ID" value="SFR58219.1"/>
    <property type="molecule type" value="Genomic_DNA"/>
</dbReference>
<dbReference type="STRING" id="390270.SAMN04488005_3006"/>
<proteinExistence type="predicted"/>
<dbReference type="Pfam" id="PF08291">
    <property type="entry name" value="Peptidase_M15_3"/>
    <property type="match status" value="1"/>
</dbReference>
<dbReference type="RefSeq" id="WP_090201599.1">
    <property type="nucleotide sequence ID" value="NZ_FOYP01000003.1"/>
</dbReference>
<dbReference type="Gene3D" id="3.30.1380.10">
    <property type="match status" value="1"/>
</dbReference>
<protein>
    <submittedName>
        <fullName evidence="2">Peptidase M15</fullName>
    </submittedName>
</protein>
<reference evidence="3" key="1">
    <citation type="submission" date="2016-10" db="EMBL/GenBank/DDBJ databases">
        <authorList>
            <person name="Varghese N."/>
            <person name="Submissions S."/>
        </authorList>
    </citation>
    <scope>NUCLEOTIDE SEQUENCE [LARGE SCALE GENOMIC DNA]</scope>
    <source>
        <strain evidence="3">DSM 26879</strain>
    </source>
</reference>
<gene>
    <name evidence="2" type="ORF">SAMN04488005_3006</name>
</gene>
<dbReference type="OrthoDB" id="7618790at2"/>
<evidence type="ECO:0000313" key="2">
    <source>
        <dbReference type="EMBL" id="SFR58219.1"/>
    </source>
</evidence>
<dbReference type="Proteomes" id="UP000199478">
    <property type="component" value="Unassembled WGS sequence"/>
</dbReference>
<evidence type="ECO:0000313" key="3">
    <source>
        <dbReference type="Proteomes" id="UP000199478"/>
    </source>
</evidence>
<dbReference type="AlphaFoldDB" id="A0A1I6HUU9"/>
<dbReference type="InterPro" id="IPR009045">
    <property type="entry name" value="Zn_M74/Hedgehog-like"/>
</dbReference>
<sequence>MYQSNPLNPMLSKDLDLFTLCRSDTAAAQGIHNLPDADVVANLGRLCQHVLQPAIDHFDLPLFVTSGYRCAQLNREIGGLDNSQHLHGEAADIMMGGITNDTLAHWLADNTEFDEIILEKFDPRCGEYGWVHVSCTADQNRKKLSTFDGDSFHNGFHYFDLAGK</sequence>